<sequence>LASNNDALAVSPPRSAVSEEEQARAGVYALLGTVLAQPCSEEVLDFL</sequence>
<organism evidence="2">
    <name type="scientific">marine metagenome</name>
    <dbReference type="NCBI Taxonomy" id="408172"/>
    <lineage>
        <taxon>unclassified sequences</taxon>
        <taxon>metagenomes</taxon>
        <taxon>ecological metagenomes</taxon>
    </lineage>
</organism>
<evidence type="ECO:0000256" key="1">
    <source>
        <dbReference type="SAM" id="MobiDB-lite"/>
    </source>
</evidence>
<accession>A0A382TUB8</accession>
<evidence type="ECO:0000313" key="2">
    <source>
        <dbReference type="EMBL" id="SVD25217.1"/>
    </source>
</evidence>
<feature type="non-terminal residue" evidence="2">
    <location>
        <position position="47"/>
    </location>
</feature>
<feature type="non-terminal residue" evidence="2">
    <location>
        <position position="1"/>
    </location>
</feature>
<dbReference type="EMBL" id="UINC01138955">
    <property type="protein sequence ID" value="SVD25217.1"/>
    <property type="molecule type" value="Genomic_DNA"/>
</dbReference>
<feature type="region of interest" description="Disordered" evidence="1">
    <location>
        <begin position="1"/>
        <end position="21"/>
    </location>
</feature>
<name>A0A382TUB8_9ZZZZ</name>
<gene>
    <name evidence="2" type="ORF">METZ01_LOCUS378071</name>
</gene>
<dbReference type="AlphaFoldDB" id="A0A382TUB8"/>
<proteinExistence type="predicted"/>
<protein>
    <submittedName>
        <fullName evidence="2">Uncharacterized protein</fullName>
    </submittedName>
</protein>
<reference evidence="2" key="1">
    <citation type="submission" date="2018-05" db="EMBL/GenBank/DDBJ databases">
        <authorList>
            <person name="Lanie J.A."/>
            <person name="Ng W.-L."/>
            <person name="Kazmierczak K.M."/>
            <person name="Andrzejewski T.M."/>
            <person name="Davidsen T.M."/>
            <person name="Wayne K.J."/>
            <person name="Tettelin H."/>
            <person name="Glass J.I."/>
            <person name="Rusch D."/>
            <person name="Podicherti R."/>
            <person name="Tsui H.-C.T."/>
            <person name="Winkler M.E."/>
        </authorList>
    </citation>
    <scope>NUCLEOTIDE SEQUENCE</scope>
</reference>